<evidence type="ECO:0000256" key="5">
    <source>
        <dbReference type="ARBA" id="ARBA00023186"/>
    </source>
</evidence>
<comment type="subcellular location">
    <subcellularLocation>
        <location evidence="1">Periplasm</location>
    </subcellularLocation>
</comment>
<dbReference type="Gene3D" id="2.60.40.10">
    <property type="entry name" value="Immunoglobulins"/>
    <property type="match status" value="2"/>
</dbReference>
<dbReference type="InterPro" id="IPR036316">
    <property type="entry name" value="Pili_assmbl_chap_C_dom_sf"/>
</dbReference>
<name>A0ABS0W429_9GAMM</name>
<evidence type="ECO:0000259" key="8">
    <source>
        <dbReference type="Pfam" id="PF02753"/>
    </source>
</evidence>
<proteinExistence type="inferred from homology"/>
<evidence type="ECO:0000313" key="9">
    <source>
        <dbReference type="EMBL" id="MBJ2118038.1"/>
    </source>
</evidence>
<feature type="chain" id="PRO_5045087126" evidence="6">
    <location>
        <begin position="24"/>
        <end position="231"/>
    </location>
</feature>
<keyword evidence="4" id="KW-0574">Periplasm</keyword>
<gene>
    <name evidence="9" type="ORF">JFQ69_10230</name>
</gene>
<dbReference type="SUPFAM" id="SSF49354">
    <property type="entry name" value="PapD-like"/>
    <property type="match status" value="1"/>
</dbReference>
<dbReference type="PANTHER" id="PTHR30251:SF0">
    <property type="entry name" value="FIMBRIAL CHAPERONE PROTEIN ELFD-RELATED"/>
    <property type="match status" value="1"/>
</dbReference>
<evidence type="ECO:0000256" key="1">
    <source>
        <dbReference type="ARBA" id="ARBA00004418"/>
    </source>
</evidence>
<dbReference type="InterPro" id="IPR016148">
    <property type="entry name" value="Pili_assmbl_chaperone_C"/>
</dbReference>
<dbReference type="PRINTS" id="PR00969">
    <property type="entry name" value="CHAPERONPILI"/>
</dbReference>
<evidence type="ECO:0000313" key="10">
    <source>
        <dbReference type="Proteomes" id="UP000619976"/>
    </source>
</evidence>
<evidence type="ECO:0000256" key="4">
    <source>
        <dbReference type="ARBA" id="ARBA00022764"/>
    </source>
</evidence>
<dbReference type="Pfam" id="PF02753">
    <property type="entry name" value="PapD_C"/>
    <property type="match status" value="1"/>
</dbReference>
<dbReference type="InterPro" id="IPR008962">
    <property type="entry name" value="PapD-like_sf"/>
</dbReference>
<comment type="caution">
    <text evidence="9">The sequence shown here is derived from an EMBL/GenBank/DDBJ whole genome shotgun (WGS) entry which is preliminary data.</text>
</comment>
<sequence>MFKFSSIFFSLFLTLFFVQPVLAQEGGVGLSQTRIVMEEGKSTAINIQNRSSKPYLVANYITKKYDENRPMEGLFLITPNLFKAQPNSYNAVKIQVISNNNFQKDRESLYYFHSRNIPESKNNEDGMNIGLENVIKLFYRPKGLSMSPSMAFSKPKFTFNGSQLVVENNTPYHINLASLTINKVAIKLNKENNILYPFSTSTFSTIKQKGMVKWSVFNDLGGLDEFSQKIN</sequence>
<keyword evidence="3 6" id="KW-0732">Signal</keyword>
<dbReference type="Proteomes" id="UP000619976">
    <property type="component" value="Unassembled WGS sequence"/>
</dbReference>
<dbReference type="InterPro" id="IPR001829">
    <property type="entry name" value="Pili_assmbl_chaperone_bac"/>
</dbReference>
<evidence type="ECO:0000256" key="3">
    <source>
        <dbReference type="ARBA" id="ARBA00022729"/>
    </source>
</evidence>
<keyword evidence="10" id="KW-1185">Reference proteome</keyword>
<dbReference type="PANTHER" id="PTHR30251">
    <property type="entry name" value="PILUS ASSEMBLY CHAPERONE"/>
    <property type="match status" value="1"/>
</dbReference>
<evidence type="ECO:0000256" key="2">
    <source>
        <dbReference type="ARBA" id="ARBA00007399"/>
    </source>
</evidence>
<evidence type="ECO:0000256" key="6">
    <source>
        <dbReference type="SAM" id="SignalP"/>
    </source>
</evidence>
<reference evidence="9 10" key="1">
    <citation type="submission" date="2020-12" db="EMBL/GenBank/DDBJ databases">
        <title>Enhanced detection system for hospital associated transmission using whole genome sequencing surveillance.</title>
        <authorList>
            <person name="Harrison L.H."/>
            <person name="Van Tyne D."/>
            <person name="Marsh J.W."/>
            <person name="Griffith M.P."/>
            <person name="Snyder D.J."/>
            <person name="Cooper V.S."/>
            <person name="Mustapha M."/>
        </authorList>
    </citation>
    <scope>NUCLEOTIDE SEQUENCE [LARGE SCALE GENOMIC DNA]</scope>
    <source>
        <strain evidence="9 10">PR00195</strain>
    </source>
</reference>
<feature type="domain" description="Pili assembly chaperone N-terminal" evidence="7">
    <location>
        <begin position="27"/>
        <end position="144"/>
    </location>
</feature>
<evidence type="ECO:0000259" key="7">
    <source>
        <dbReference type="Pfam" id="PF00345"/>
    </source>
</evidence>
<dbReference type="InterPro" id="IPR013783">
    <property type="entry name" value="Ig-like_fold"/>
</dbReference>
<dbReference type="SUPFAM" id="SSF49584">
    <property type="entry name" value="Periplasmic chaperone C-domain"/>
    <property type="match status" value="1"/>
</dbReference>
<organism evidence="9 10">
    <name type="scientific">Proteus penneri</name>
    <dbReference type="NCBI Taxonomy" id="102862"/>
    <lineage>
        <taxon>Bacteria</taxon>
        <taxon>Pseudomonadati</taxon>
        <taxon>Pseudomonadota</taxon>
        <taxon>Gammaproteobacteria</taxon>
        <taxon>Enterobacterales</taxon>
        <taxon>Morganellaceae</taxon>
        <taxon>Proteus</taxon>
    </lineage>
</organism>
<protein>
    <submittedName>
        <fullName evidence="9">Molecular chaperone</fullName>
    </submittedName>
</protein>
<dbReference type="InterPro" id="IPR050643">
    <property type="entry name" value="Periplasmic_pilus_chap"/>
</dbReference>
<feature type="domain" description="Pili assembly chaperone C-terminal" evidence="8">
    <location>
        <begin position="166"/>
        <end position="224"/>
    </location>
</feature>
<dbReference type="Pfam" id="PF00345">
    <property type="entry name" value="PapD_N"/>
    <property type="match status" value="1"/>
</dbReference>
<accession>A0ABS0W429</accession>
<feature type="signal peptide" evidence="6">
    <location>
        <begin position="1"/>
        <end position="23"/>
    </location>
</feature>
<keyword evidence="5" id="KW-0143">Chaperone</keyword>
<dbReference type="RefSeq" id="WP_161671386.1">
    <property type="nucleotide sequence ID" value="NZ_JAEKCB010000004.1"/>
</dbReference>
<dbReference type="InterPro" id="IPR016147">
    <property type="entry name" value="Pili_assmbl_chaperone_N"/>
</dbReference>
<comment type="similarity">
    <text evidence="2">Belongs to the periplasmic pilus chaperone family.</text>
</comment>
<dbReference type="EMBL" id="JAEKCB010000004">
    <property type="protein sequence ID" value="MBJ2118038.1"/>
    <property type="molecule type" value="Genomic_DNA"/>
</dbReference>